<keyword evidence="1" id="KW-0732">Signal</keyword>
<evidence type="ECO:0000313" key="2">
    <source>
        <dbReference type="EMBL" id="JAD46315.1"/>
    </source>
</evidence>
<reference evidence="2" key="2">
    <citation type="journal article" date="2015" name="Data Brief">
        <title>Shoot transcriptome of the giant reed, Arundo donax.</title>
        <authorList>
            <person name="Barrero R.A."/>
            <person name="Guerrero F.D."/>
            <person name="Moolhuijzen P."/>
            <person name="Goolsby J.A."/>
            <person name="Tidwell J."/>
            <person name="Bellgard S.E."/>
            <person name="Bellgard M.I."/>
        </authorList>
    </citation>
    <scope>NUCLEOTIDE SEQUENCE</scope>
    <source>
        <tissue evidence="2">Shoot tissue taken approximately 20 cm above the soil surface</tissue>
    </source>
</reference>
<dbReference type="EMBL" id="GBRH01251580">
    <property type="protein sequence ID" value="JAD46315.1"/>
    <property type="molecule type" value="Transcribed_RNA"/>
</dbReference>
<reference evidence="2" key="1">
    <citation type="submission" date="2014-09" db="EMBL/GenBank/DDBJ databases">
        <authorList>
            <person name="Magalhaes I.L.F."/>
            <person name="Oliveira U."/>
            <person name="Santos F.R."/>
            <person name="Vidigal T.H.D.A."/>
            <person name="Brescovit A.D."/>
            <person name="Santos A.J."/>
        </authorList>
    </citation>
    <scope>NUCLEOTIDE SEQUENCE</scope>
    <source>
        <tissue evidence="2">Shoot tissue taken approximately 20 cm above the soil surface</tissue>
    </source>
</reference>
<evidence type="ECO:0008006" key="3">
    <source>
        <dbReference type="Google" id="ProtNLM"/>
    </source>
</evidence>
<evidence type="ECO:0000256" key="1">
    <source>
        <dbReference type="SAM" id="SignalP"/>
    </source>
</evidence>
<name>A0A0A9ABF1_ARUDO</name>
<organism evidence="2">
    <name type="scientific">Arundo donax</name>
    <name type="common">Giant reed</name>
    <name type="synonym">Donax arundinaceus</name>
    <dbReference type="NCBI Taxonomy" id="35708"/>
    <lineage>
        <taxon>Eukaryota</taxon>
        <taxon>Viridiplantae</taxon>
        <taxon>Streptophyta</taxon>
        <taxon>Embryophyta</taxon>
        <taxon>Tracheophyta</taxon>
        <taxon>Spermatophyta</taxon>
        <taxon>Magnoliopsida</taxon>
        <taxon>Liliopsida</taxon>
        <taxon>Poales</taxon>
        <taxon>Poaceae</taxon>
        <taxon>PACMAD clade</taxon>
        <taxon>Arundinoideae</taxon>
        <taxon>Arundineae</taxon>
        <taxon>Arundo</taxon>
    </lineage>
</organism>
<dbReference type="AlphaFoldDB" id="A0A0A9ABF1"/>
<feature type="signal peptide" evidence="1">
    <location>
        <begin position="1"/>
        <end position="21"/>
    </location>
</feature>
<proteinExistence type="predicted"/>
<accession>A0A0A9ABF1</accession>
<sequence>MLFSTARGSVLFFAFLPTAASSLPDSVVASAAPIRRPGNMRLDRLRAARPNQHTCTASVILFVSTLNLVCGDSVRVFRPLGPARTS</sequence>
<feature type="chain" id="PRO_5002042585" description="Secreted protein" evidence="1">
    <location>
        <begin position="22"/>
        <end position="86"/>
    </location>
</feature>
<protein>
    <recommendedName>
        <fullName evidence="3">Secreted protein</fullName>
    </recommendedName>
</protein>